<dbReference type="PANTHER" id="PTHR42305">
    <property type="entry name" value="MEMBRANE PROTEIN RV1733C-RELATED"/>
    <property type="match status" value="1"/>
</dbReference>
<protein>
    <submittedName>
        <fullName evidence="2">Membrane protein</fullName>
    </submittedName>
</protein>
<dbReference type="PATRIC" id="fig|284040.3.peg.2208"/>
<organism evidence="2 3">
    <name type="scientific">Streptomyces variegatus</name>
    <dbReference type="NCBI Taxonomy" id="284040"/>
    <lineage>
        <taxon>Bacteria</taxon>
        <taxon>Bacillati</taxon>
        <taxon>Actinomycetota</taxon>
        <taxon>Actinomycetes</taxon>
        <taxon>Kitasatosporales</taxon>
        <taxon>Streptomycetaceae</taxon>
        <taxon>Streptomyces</taxon>
    </lineage>
</organism>
<keyword evidence="3" id="KW-1185">Reference proteome</keyword>
<reference evidence="3" key="1">
    <citation type="submission" date="2015-02" db="EMBL/GenBank/DDBJ databases">
        <authorList>
            <person name="Ju K.-S."/>
            <person name="Doroghazi J.R."/>
            <person name="Metcalf W."/>
        </authorList>
    </citation>
    <scope>NUCLEOTIDE SEQUENCE [LARGE SCALE GENOMIC DNA]</scope>
    <source>
        <strain evidence="3">NRRL B-16380</strain>
    </source>
</reference>
<evidence type="ECO:0000256" key="1">
    <source>
        <dbReference type="SAM" id="Phobius"/>
    </source>
</evidence>
<accession>A0A0M2GQA8</accession>
<dbReference type="RefSeq" id="WP_031139464.1">
    <property type="nucleotide sequence ID" value="NZ_JYJH01000016.1"/>
</dbReference>
<keyword evidence="1" id="KW-0472">Membrane</keyword>
<dbReference type="PANTHER" id="PTHR42305:SF1">
    <property type="entry name" value="MEMBRANE PROTEIN RV1733C-RELATED"/>
    <property type="match status" value="1"/>
</dbReference>
<dbReference type="Proteomes" id="UP000034786">
    <property type="component" value="Unassembled WGS sequence"/>
</dbReference>
<proteinExistence type="predicted"/>
<evidence type="ECO:0000313" key="2">
    <source>
        <dbReference type="EMBL" id="KJK37487.1"/>
    </source>
</evidence>
<keyword evidence="1" id="KW-0812">Transmembrane</keyword>
<sequence length="201" mass="22082">MRAISGLWRWRRNPLCRATDLAEAWVALAALMLILLAAPLTGSLVGGTAEDALQRSVRAQHEARHRVTATVVRKLDRSPLDADPETSSGRDLRNRVLADWTAPDGTPHRGPVLASLKDPRQGDEFRIWTDRHGRMVARPLDSATASTHAVLAGFGAALATGGLIEGGRRLIVWRMVRRRYARWDQAWDKAGPDWGRTGAGS</sequence>
<keyword evidence="1" id="KW-1133">Transmembrane helix</keyword>
<comment type="caution">
    <text evidence="2">The sequence shown here is derived from an EMBL/GenBank/DDBJ whole genome shotgun (WGS) entry which is preliminary data.</text>
</comment>
<gene>
    <name evidence="2" type="ORF">UK15_21585</name>
</gene>
<dbReference type="InterPro" id="IPR039708">
    <property type="entry name" value="MT1774/Rv1733c-like"/>
</dbReference>
<dbReference type="AlphaFoldDB" id="A0A0M2GQA8"/>
<dbReference type="EMBL" id="JYJH01000016">
    <property type="protein sequence ID" value="KJK37487.1"/>
    <property type="molecule type" value="Genomic_DNA"/>
</dbReference>
<name>A0A0M2GQA8_9ACTN</name>
<feature type="transmembrane region" description="Helical" evidence="1">
    <location>
        <begin position="21"/>
        <end position="40"/>
    </location>
</feature>
<evidence type="ECO:0000313" key="3">
    <source>
        <dbReference type="Proteomes" id="UP000034786"/>
    </source>
</evidence>
<dbReference type="STRING" id="284040.UK15_21585"/>